<dbReference type="AlphaFoldDB" id="A0A1I0FFB5"/>
<organism evidence="1 2">
    <name type="scientific">Natronincola peptidivorans</name>
    <dbReference type="NCBI Taxonomy" id="426128"/>
    <lineage>
        <taxon>Bacteria</taxon>
        <taxon>Bacillati</taxon>
        <taxon>Bacillota</taxon>
        <taxon>Clostridia</taxon>
        <taxon>Peptostreptococcales</taxon>
        <taxon>Natronincolaceae</taxon>
        <taxon>Natronincola</taxon>
    </lineage>
</organism>
<name>A0A1I0FFB5_9FIRM</name>
<evidence type="ECO:0000313" key="1">
    <source>
        <dbReference type="EMBL" id="SET56070.1"/>
    </source>
</evidence>
<protein>
    <submittedName>
        <fullName evidence="1">Uncharacterized protein</fullName>
    </submittedName>
</protein>
<evidence type="ECO:0000313" key="2">
    <source>
        <dbReference type="Proteomes" id="UP000199568"/>
    </source>
</evidence>
<gene>
    <name evidence="1" type="ORF">SAMN05660297_02767</name>
</gene>
<proteinExistence type="predicted"/>
<accession>A0A1I0FFB5</accession>
<sequence length="89" mass="10225">MKDRFKLVEVNFAYGENIDLFFIDSKTGTWYLAYVSNAGILHDIVDYTNGLAGKGINPEIKTTIRLKIKSISLEDIKNRKIEGVYYRDC</sequence>
<dbReference type="STRING" id="426128.SAMN05660297_02767"/>
<reference evidence="1 2" key="1">
    <citation type="submission" date="2016-10" db="EMBL/GenBank/DDBJ databases">
        <authorList>
            <person name="de Groot N.N."/>
        </authorList>
    </citation>
    <scope>NUCLEOTIDE SEQUENCE [LARGE SCALE GENOMIC DNA]</scope>
    <source>
        <strain evidence="1 2">DSM 18979</strain>
    </source>
</reference>
<dbReference type="EMBL" id="FOHU01000014">
    <property type="protein sequence ID" value="SET56070.1"/>
    <property type="molecule type" value="Genomic_DNA"/>
</dbReference>
<keyword evidence="2" id="KW-1185">Reference proteome</keyword>
<dbReference type="Proteomes" id="UP000199568">
    <property type="component" value="Unassembled WGS sequence"/>
</dbReference>
<dbReference type="RefSeq" id="WP_090445255.1">
    <property type="nucleotide sequence ID" value="NZ_FOHU01000014.1"/>
</dbReference>